<comment type="caution">
    <text evidence="4">The sequence shown here is derived from an EMBL/GenBank/DDBJ whole genome shotgun (WGS) entry which is preliminary data.</text>
</comment>
<dbReference type="AlphaFoldDB" id="A0A8J3BF52"/>
<keyword evidence="5" id="KW-1185">Reference proteome</keyword>
<dbReference type="Gene3D" id="1.25.40.10">
    <property type="entry name" value="Tetratricopeptide repeat domain"/>
    <property type="match status" value="1"/>
</dbReference>
<dbReference type="SUPFAM" id="SSF52540">
    <property type="entry name" value="P-loop containing nucleoside triphosphate hydrolases"/>
    <property type="match status" value="1"/>
</dbReference>
<dbReference type="GO" id="GO:0005524">
    <property type="term" value="F:ATP binding"/>
    <property type="evidence" value="ECO:0007669"/>
    <property type="project" value="UniProtKB-KW"/>
</dbReference>
<dbReference type="GO" id="GO:0005737">
    <property type="term" value="C:cytoplasm"/>
    <property type="evidence" value="ECO:0007669"/>
    <property type="project" value="TreeGrafter"/>
</dbReference>
<dbReference type="GO" id="GO:0003677">
    <property type="term" value="F:DNA binding"/>
    <property type="evidence" value="ECO:0007669"/>
    <property type="project" value="InterPro"/>
</dbReference>
<reference evidence="4" key="1">
    <citation type="journal article" date="2014" name="Int. J. Syst. Evol. Microbiol.">
        <title>Complete genome sequence of Corynebacterium casei LMG S-19264T (=DSM 44701T), isolated from a smear-ripened cheese.</title>
        <authorList>
            <consortium name="US DOE Joint Genome Institute (JGI-PGF)"/>
            <person name="Walter F."/>
            <person name="Albersmeier A."/>
            <person name="Kalinowski J."/>
            <person name="Ruckert C."/>
        </authorList>
    </citation>
    <scope>NUCLEOTIDE SEQUENCE</scope>
    <source>
        <strain evidence="4">JCM 3090</strain>
    </source>
</reference>
<protein>
    <recommendedName>
        <fullName evidence="3">HTH luxR-type domain-containing protein</fullName>
    </recommendedName>
</protein>
<evidence type="ECO:0000313" key="5">
    <source>
        <dbReference type="Proteomes" id="UP000649739"/>
    </source>
</evidence>
<dbReference type="SMART" id="SM00421">
    <property type="entry name" value="HTH_LUXR"/>
    <property type="match status" value="1"/>
</dbReference>
<evidence type="ECO:0000256" key="2">
    <source>
        <dbReference type="ARBA" id="ARBA00022840"/>
    </source>
</evidence>
<dbReference type="CDD" id="cd06170">
    <property type="entry name" value="LuxR_C_like"/>
    <property type="match status" value="1"/>
</dbReference>
<dbReference type="InterPro" id="IPR011990">
    <property type="entry name" value="TPR-like_helical_dom_sf"/>
</dbReference>
<dbReference type="PROSITE" id="PS50043">
    <property type="entry name" value="HTH_LUXR_2"/>
    <property type="match status" value="1"/>
</dbReference>
<dbReference type="Pfam" id="PF00196">
    <property type="entry name" value="GerE"/>
    <property type="match status" value="1"/>
</dbReference>
<keyword evidence="2" id="KW-0067">ATP-binding</keyword>
<dbReference type="SUPFAM" id="SSF46894">
    <property type="entry name" value="C-terminal effector domain of the bipartite response regulators"/>
    <property type="match status" value="1"/>
</dbReference>
<dbReference type="SUPFAM" id="SSF48452">
    <property type="entry name" value="TPR-like"/>
    <property type="match status" value="1"/>
</dbReference>
<dbReference type="Gene3D" id="1.10.10.10">
    <property type="entry name" value="Winged helix-like DNA-binding domain superfamily/Winged helix DNA-binding domain"/>
    <property type="match status" value="1"/>
</dbReference>
<dbReference type="Pfam" id="PF13191">
    <property type="entry name" value="AAA_16"/>
    <property type="match status" value="1"/>
</dbReference>
<gene>
    <name evidence="4" type="ORF">GCM10010123_45620</name>
</gene>
<dbReference type="InterPro" id="IPR036388">
    <property type="entry name" value="WH-like_DNA-bd_sf"/>
</dbReference>
<name>A0A8J3BF52_9ACTN</name>
<evidence type="ECO:0000259" key="3">
    <source>
        <dbReference type="PROSITE" id="PS50043"/>
    </source>
</evidence>
<accession>A0A8J3BF52</accession>
<dbReference type="Gene3D" id="3.40.50.300">
    <property type="entry name" value="P-loop containing nucleotide triphosphate hydrolases"/>
    <property type="match status" value="1"/>
</dbReference>
<dbReference type="EMBL" id="BMQB01000014">
    <property type="protein sequence ID" value="GGK10514.1"/>
    <property type="molecule type" value="Genomic_DNA"/>
</dbReference>
<proteinExistence type="predicted"/>
<evidence type="ECO:0000313" key="4">
    <source>
        <dbReference type="EMBL" id="GGK10514.1"/>
    </source>
</evidence>
<organism evidence="4 5">
    <name type="scientific">Pilimelia anulata</name>
    <dbReference type="NCBI Taxonomy" id="53371"/>
    <lineage>
        <taxon>Bacteria</taxon>
        <taxon>Bacillati</taxon>
        <taxon>Actinomycetota</taxon>
        <taxon>Actinomycetes</taxon>
        <taxon>Micromonosporales</taxon>
        <taxon>Micromonosporaceae</taxon>
        <taxon>Pilimelia</taxon>
    </lineage>
</organism>
<dbReference type="Proteomes" id="UP000649739">
    <property type="component" value="Unassembled WGS sequence"/>
</dbReference>
<dbReference type="PANTHER" id="PTHR16305:SF35">
    <property type="entry name" value="TRANSCRIPTIONAL ACTIVATOR DOMAIN"/>
    <property type="match status" value="1"/>
</dbReference>
<dbReference type="InterPro" id="IPR027417">
    <property type="entry name" value="P-loop_NTPase"/>
</dbReference>
<dbReference type="PRINTS" id="PR00038">
    <property type="entry name" value="HTHLUXR"/>
</dbReference>
<sequence length="952" mass="99571">MPDITTGGAAARAPFVGRERELALLSDAVGTGDGRVGAVAVGGDPGIGKTTLLDRLAGHCRGRGGHVCVGRAAERDRQVPFGLLRAALDDPAIHAARRRLGTAEQILLDAVLPVVGAMAGTTAEIERYRLHQALRTLLSATAGTHPGGLLVCLDDVHWADEGTVAAVDYLLRHRSAAGFVLAIGLRPRQCPPGLAAVLAEASRHGRAVTVELKGLEAPAAEVLFEHWGTDPGHRTALYTASNGNPLYLETLARHGDAPPAATPADGTWAALHHRFIGEFSALRDDEALVAAAAAVAGDPFDPGLVAAIAPLDADRTGAALTGLARRDLIRADGAGLRYRHPLLVGAAHATADPVWRLGAHQRAYEALRARGAAPTTLAGHVVRYAVQGDARAVDALVVAARSAMATAPATAAHWFDAAAGLLPHDPAAAPQRLDLLAHRAYALAVSGQLAEGRQVTEAALALVPAGAPTRRADLVRLAAMLDSLLGHHAEALGLLNRELSTLADRHSALAVQLQLEYANARLNSGQFIPPDTETLRTARDLGDPAMLALAAAQSATLALCAGVTGARVRELATEAAEIIDALSDTDLHRQVNATTWLGLAEMFLERWPAALRHLERGLRLARASGQQHLTPYLLLTKGVVLAFSGRLAAADEVLHDAAEAAALTGSAELRTQAGAQRAWVAVWRGDLPAARGYASEAISVAGDERDWNRAFAHAALALVALFEGDPERCAALIADLDLTRIDAPTRPTWLYVRTRALALLGDTAGAAACADQCRQTVSGLDLPMRRGIGLLAEALVAPTPEAALAAAEQAADLLDAAAAPVFAGQAYLAIAATAGSTGDDTTARAAFARARELFDGAGAERFYAEAVRAQRRMNASRPRAPRTSDVPAGLEALTPREREIADAVSEGLTNREIATRAFLSVKTVERHLHRIFAKLDLSGRAALAAIVASTER</sequence>
<dbReference type="InterPro" id="IPR016032">
    <property type="entry name" value="Sig_transdc_resp-reg_C-effctor"/>
</dbReference>
<dbReference type="InterPro" id="IPR041664">
    <property type="entry name" value="AAA_16"/>
</dbReference>
<reference evidence="4" key="2">
    <citation type="submission" date="2020-09" db="EMBL/GenBank/DDBJ databases">
        <authorList>
            <person name="Sun Q."/>
            <person name="Ohkuma M."/>
        </authorList>
    </citation>
    <scope>NUCLEOTIDE SEQUENCE</scope>
    <source>
        <strain evidence="4">JCM 3090</strain>
    </source>
</reference>
<dbReference type="PANTHER" id="PTHR16305">
    <property type="entry name" value="TESTICULAR SOLUBLE ADENYLYL CYCLASE"/>
    <property type="match status" value="1"/>
</dbReference>
<dbReference type="InterPro" id="IPR000792">
    <property type="entry name" value="Tscrpt_reg_LuxR_C"/>
</dbReference>
<evidence type="ECO:0000256" key="1">
    <source>
        <dbReference type="ARBA" id="ARBA00022741"/>
    </source>
</evidence>
<dbReference type="GO" id="GO:0006355">
    <property type="term" value="P:regulation of DNA-templated transcription"/>
    <property type="evidence" value="ECO:0007669"/>
    <property type="project" value="InterPro"/>
</dbReference>
<keyword evidence="1" id="KW-0547">Nucleotide-binding</keyword>
<dbReference type="GO" id="GO:0004016">
    <property type="term" value="F:adenylate cyclase activity"/>
    <property type="evidence" value="ECO:0007669"/>
    <property type="project" value="TreeGrafter"/>
</dbReference>
<feature type="domain" description="HTH luxR-type" evidence="3">
    <location>
        <begin position="886"/>
        <end position="951"/>
    </location>
</feature>